<feature type="transmembrane region" description="Helical" evidence="1">
    <location>
        <begin position="152"/>
        <end position="176"/>
    </location>
</feature>
<dbReference type="AlphaFoldDB" id="A0A0D4BVP2"/>
<gene>
    <name evidence="2" type="ORF">UM93_01130</name>
</gene>
<dbReference type="RefSeq" id="WP_045073151.1">
    <property type="nucleotide sequence ID" value="NZ_CP011005.1"/>
</dbReference>
<evidence type="ECO:0000256" key="1">
    <source>
        <dbReference type="SAM" id="Phobius"/>
    </source>
</evidence>
<accession>A0A0D4BVP2</accession>
<keyword evidence="1" id="KW-0472">Membrane</keyword>
<dbReference type="KEGG" id="ari:UM93_01130"/>
<dbReference type="HOGENOM" id="CLU_1493267_0_0_11"/>
<keyword evidence="1" id="KW-0812">Transmembrane</keyword>
<dbReference type="EMBL" id="CP011005">
    <property type="protein sequence ID" value="AJT40492.1"/>
    <property type="molecule type" value="Genomic_DNA"/>
</dbReference>
<organism evidence="2 3">
    <name type="scientific">Psychromicrobium lacuslunae</name>
    <dbReference type="NCBI Taxonomy" id="1618207"/>
    <lineage>
        <taxon>Bacteria</taxon>
        <taxon>Bacillati</taxon>
        <taxon>Actinomycetota</taxon>
        <taxon>Actinomycetes</taxon>
        <taxon>Micrococcales</taxon>
        <taxon>Micrococcaceae</taxon>
        <taxon>Psychromicrobium</taxon>
    </lineage>
</organism>
<evidence type="ECO:0000313" key="2">
    <source>
        <dbReference type="EMBL" id="AJT40492.1"/>
    </source>
</evidence>
<evidence type="ECO:0000313" key="3">
    <source>
        <dbReference type="Proteomes" id="UP000061839"/>
    </source>
</evidence>
<protein>
    <submittedName>
        <fullName evidence="2">Uncharacterized protein</fullName>
    </submittedName>
</protein>
<sequence>MTTAEQIYQQLLARAQGTPYTVSLIDGGLRVHLNVADMHWLTLFYENKLDKEYSINLLLDEASQSYTKEQVLKEVSWRAGASPIGFVPHFELSSTVSKGTMVEISSAKVAGVQEKGGLYDGYTLDTREMSKFVDEVMVPSGWSKKMDKSTKLGLIFAGVGVGVALIAVLVAIIIVLNVAK</sequence>
<dbReference type="PATRIC" id="fig|1618207.4.peg.232"/>
<reference evidence="2 3" key="1">
    <citation type="journal article" date="2015" name="Genome Announc.">
        <title>Complete Genome Sequencing of Protease-Producing Novel Arthrobacter sp. Strain IHBB 11108 Using PacBio Single-Molecule Real-Time Sequencing Technology.</title>
        <authorList>
            <person name="Kiran S."/>
            <person name="Swarnkar M.K."/>
            <person name="Pal M."/>
            <person name="Thakur R."/>
            <person name="Tewari R."/>
            <person name="Singh A.K."/>
            <person name="Gulati A."/>
        </authorList>
    </citation>
    <scope>NUCLEOTIDE SEQUENCE [LARGE SCALE GENOMIC DNA]</scope>
    <source>
        <strain evidence="2 3">IHBB 11108</strain>
    </source>
</reference>
<keyword evidence="3" id="KW-1185">Reference proteome</keyword>
<dbReference type="STRING" id="1618207.UM93_01130"/>
<keyword evidence="1" id="KW-1133">Transmembrane helix</keyword>
<name>A0A0D4BVP2_9MICC</name>
<proteinExistence type="predicted"/>
<dbReference type="Proteomes" id="UP000061839">
    <property type="component" value="Chromosome"/>
</dbReference>
<dbReference type="OrthoDB" id="5150349at2"/>